<sequence>MFRPSKTHVVPTFPELDNIQPPVMIKTIPATPAVKIVLNIDGLKAESIVLPQEELYSRFSGPCCVFFSKYIDYCRESVQLDHNVPTDVEEDVFHTNSSIRTDGILLSALKRKKFSPSLKNTPMQKKHMANPPKSKSSVSQKKVVDSPITRNSSRLCLRASKQVLRSFEDAPILIDAEIEDSRSRKDHDTPAVLSDVLPEANEEPLLIDDVAHDVWKSFSKCQIIQEQPICLQECIKTARRNITLDISERLKQKF</sequence>
<name>A0AAV7EXQ9_ARIFI</name>
<feature type="region of interest" description="Disordered" evidence="1">
    <location>
        <begin position="117"/>
        <end position="146"/>
    </location>
</feature>
<keyword evidence="3" id="KW-1185">Reference proteome</keyword>
<evidence type="ECO:0008006" key="4">
    <source>
        <dbReference type="Google" id="ProtNLM"/>
    </source>
</evidence>
<evidence type="ECO:0000256" key="1">
    <source>
        <dbReference type="SAM" id="MobiDB-lite"/>
    </source>
</evidence>
<reference evidence="2 3" key="1">
    <citation type="submission" date="2021-07" db="EMBL/GenBank/DDBJ databases">
        <title>The Aristolochia fimbriata genome: insights into angiosperm evolution, floral development and chemical biosynthesis.</title>
        <authorList>
            <person name="Jiao Y."/>
        </authorList>
    </citation>
    <scope>NUCLEOTIDE SEQUENCE [LARGE SCALE GENOMIC DNA]</scope>
    <source>
        <strain evidence="2">IBCAS-2021</strain>
        <tissue evidence="2">Leaf</tissue>
    </source>
</reference>
<organism evidence="2 3">
    <name type="scientific">Aristolochia fimbriata</name>
    <name type="common">White veined hardy Dutchman's pipe vine</name>
    <dbReference type="NCBI Taxonomy" id="158543"/>
    <lineage>
        <taxon>Eukaryota</taxon>
        <taxon>Viridiplantae</taxon>
        <taxon>Streptophyta</taxon>
        <taxon>Embryophyta</taxon>
        <taxon>Tracheophyta</taxon>
        <taxon>Spermatophyta</taxon>
        <taxon>Magnoliopsida</taxon>
        <taxon>Magnoliidae</taxon>
        <taxon>Piperales</taxon>
        <taxon>Aristolochiaceae</taxon>
        <taxon>Aristolochia</taxon>
    </lineage>
</organism>
<proteinExistence type="predicted"/>
<evidence type="ECO:0000313" key="2">
    <source>
        <dbReference type="EMBL" id="KAG9453189.1"/>
    </source>
</evidence>
<accession>A0AAV7EXQ9</accession>
<comment type="caution">
    <text evidence="2">The sequence shown here is derived from an EMBL/GenBank/DDBJ whole genome shotgun (WGS) entry which is preliminary data.</text>
</comment>
<dbReference type="AlphaFoldDB" id="A0AAV7EXQ9"/>
<evidence type="ECO:0000313" key="3">
    <source>
        <dbReference type="Proteomes" id="UP000825729"/>
    </source>
</evidence>
<protein>
    <recommendedName>
        <fullName evidence="4">Abnormal spindle-like microcephaly-associated protein</fullName>
    </recommendedName>
</protein>
<dbReference type="EMBL" id="JAINDJ010000003">
    <property type="protein sequence ID" value="KAG9453189.1"/>
    <property type="molecule type" value="Genomic_DNA"/>
</dbReference>
<dbReference type="Proteomes" id="UP000825729">
    <property type="component" value="Unassembled WGS sequence"/>
</dbReference>
<feature type="compositionally biased region" description="Low complexity" evidence="1">
    <location>
        <begin position="131"/>
        <end position="146"/>
    </location>
</feature>
<gene>
    <name evidence="2" type="ORF">H6P81_006093</name>
</gene>